<name>A0A3S2VAZ9_9SPHI</name>
<dbReference type="PROSITE" id="PS51257">
    <property type="entry name" value="PROKAR_LIPOPROTEIN"/>
    <property type="match status" value="1"/>
</dbReference>
<dbReference type="PANTHER" id="PTHR43264:SF1">
    <property type="entry name" value="INOSINE_URIDINE-PREFERRING NUCLEOSIDE HYDROLASE DOMAIN-CONTAINING PROTEIN"/>
    <property type="match status" value="1"/>
</dbReference>
<keyword evidence="1" id="KW-0732">Signal</keyword>
<keyword evidence="4" id="KW-1185">Reference proteome</keyword>
<dbReference type="Pfam" id="PF01156">
    <property type="entry name" value="IU_nuc_hydro"/>
    <property type="match status" value="1"/>
</dbReference>
<dbReference type="SUPFAM" id="SSF53590">
    <property type="entry name" value="Nucleoside hydrolase"/>
    <property type="match status" value="1"/>
</dbReference>
<reference evidence="3 4" key="1">
    <citation type="submission" date="2019-01" db="EMBL/GenBank/DDBJ databases">
        <authorList>
            <person name="Chen W.-M."/>
        </authorList>
    </citation>
    <scope>NUCLEOTIDE SEQUENCE [LARGE SCALE GENOMIC DNA]</scope>
    <source>
        <strain evidence="3 4">YBJ-36</strain>
    </source>
</reference>
<evidence type="ECO:0000256" key="1">
    <source>
        <dbReference type="SAM" id="SignalP"/>
    </source>
</evidence>
<dbReference type="Proteomes" id="UP000282759">
    <property type="component" value="Unassembled WGS sequence"/>
</dbReference>
<dbReference type="EMBL" id="SACK01000001">
    <property type="protein sequence ID" value="RVU03195.1"/>
    <property type="molecule type" value="Genomic_DNA"/>
</dbReference>
<dbReference type="InterPro" id="IPR001910">
    <property type="entry name" value="Inosine/uridine_hydrolase_dom"/>
</dbReference>
<dbReference type="InterPro" id="IPR036452">
    <property type="entry name" value="Ribo_hydro-like"/>
</dbReference>
<protein>
    <submittedName>
        <fullName evidence="3">Nucleoside hydrolase</fullName>
    </submittedName>
</protein>
<evidence type="ECO:0000259" key="2">
    <source>
        <dbReference type="Pfam" id="PF01156"/>
    </source>
</evidence>
<feature type="signal peptide" evidence="1">
    <location>
        <begin position="1"/>
        <end position="17"/>
    </location>
</feature>
<evidence type="ECO:0000313" key="3">
    <source>
        <dbReference type="EMBL" id="RVU03195.1"/>
    </source>
</evidence>
<feature type="domain" description="Inosine/uridine-preferring nucleoside hydrolase" evidence="2">
    <location>
        <begin position="41"/>
        <end position="250"/>
    </location>
</feature>
<evidence type="ECO:0000313" key="4">
    <source>
        <dbReference type="Proteomes" id="UP000282759"/>
    </source>
</evidence>
<sequence>MKRFLICFVVGGMGLMAACSNKQQKQNQQEKTRDSVATVNVIFDTDMGPDYDDVGAITLLHYYENQGKANILATMASTKYPRVAAVLNVLNTYFKKPDIPIGVPKGDALTTADWQHWSDTLVAKYPHKIKSNDEAPDAVKLYRKILSVQPDSSVTIITVGFFNNIADLLKSKADEYSPLTGPQLIEKKVIKMVSMAGKFPSGREFNVDEQPAASKYVFENFNKPIIFSGYEIGAKIFTGLPLINPKEIKNSPVQDVFRISIPMADEDSIGRKSWDQTAVLVGVNGHEPYYKLQQGTIKVTDGGENSWVKNNGNHYYLIEKQSPKEVEKLINDMMMYQPK</sequence>
<proteinExistence type="predicted"/>
<comment type="caution">
    <text evidence="3">The sequence shown here is derived from an EMBL/GenBank/DDBJ whole genome shotgun (WGS) entry which is preliminary data.</text>
</comment>
<organism evidence="3 4">
    <name type="scientific">Mucilaginibacter limnophilus</name>
    <dbReference type="NCBI Taxonomy" id="1932778"/>
    <lineage>
        <taxon>Bacteria</taxon>
        <taxon>Pseudomonadati</taxon>
        <taxon>Bacteroidota</taxon>
        <taxon>Sphingobacteriia</taxon>
        <taxon>Sphingobacteriales</taxon>
        <taxon>Sphingobacteriaceae</taxon>
        <taxon>Mucilaginibacter</taxon>
    </lineage>
</organism>
<feature type="chain" id="PRO_5018642159" evidence="1">
    <location>
        <begin position="18"/>
        <end position="339"/>
    </location>
</feature>
<dbReference type="Gene3D" id="3.90.245.10">
    <property type="entry name" value="Ribonucleoside hydrolase-like"/>
    <property type="match status" value="1"/>
</dbReference>
<gene>
    <name evidence="3" type="ORF">EOD41_03700</name>
</gene>
<dbReference type="PANTHER" id="PTHR43264">
    <property type="match status" value="1"/>
</dbReference>
<keyword evidence="3" id="KW-0378">Hydrolase</keyword>
<dbReference type="GO" id="GO:0016799">
    <property type="term" value="F:hydrolase activity, hydrolyzing N-glycosyl compounds"/>
    <property type="evidence" value="ECO:0007669"/>
    <property type="project" value="InterPro"/>
</dbReference>
<accession>A0A3S2VAZ9</accession>
<dbReference type="AlphaFoldDB" id="A0A3S2VAZ9"/>
<dbReference type="OrthoDB" id="128573at2"/>